<feature type="region of interest" description="Disordered" evidence="2">
    <location>
        <begin position="93"/>
        <end position="166"/>
    </location>
</feature>
<feature type="region of interest" description="Disordered" evidence="2">
    <location>
        <begin position="1"/>
        <end position="67"/>
    </location>
</feature>
<evidence type="ECO:0000259" key="3">
    <source>
        <dbReference type="PROSITE" id="PS50089"/>
    </source>
</evidence>
<proteinExistence type="predicted"/>
<reference evidence="4 6" key="2">
    <citation type="journal article" date="2018" name="Plant J.">
        <title>The Physcomitrella patens chromosome-scale assembly reveals moss genome structure and evolution.</title>
        <authorList>
            <person name="Lang D."/>
            <person name="Ullrich K.K."/>
            <person name="Murat F."/>
            <person name="Fuchs J."/>
            <person name="Jenkins J."/>
            <person name="Haas F.B."/>
            <person name="Piednoel M."/>
            <person name="Gundlach H."/>
            <person name="Van Bel M."/>
            <person name="Meyberg R."/>
            <person name="Vives C."/>
            <person name="Morata J."/>
            <person name="Symeonidi A."/>
            <person name="Hiss M."/>
            <person name="Muchero W."/>
            <person name="Kamisugi Y."/>
            <person name="Saleh O."/>
            <person name="Blanc G."/>
            <person name="Decker E.L."/>
            <person name="van Gessel N."/>
            <person name="Grimwood J."/>
            <person name="Hayes R.D."/>
            <person name="Graham S.W."/>
            <person name="Gunter L.E."/>
            <person name="McDaniel S.F."/>
            <person name="Hoernstein S.N.W."/>
            <person name="Larsson A."/>
            <person name="Li F.W."/>
            <person name="Perroud P.F."/>
            <person name="Phillips J."/>
            <person name="Ranjan P."/>
            <person name="Rokshar D.S."/>
            <person name="Rothfels C.J."/>
            <person name="Schneider L."/>
            <person name="Shu S."/>
            <person name="Stevenson D.W."/>
            <person name="Thummler F."/>
            <person name="Tillich M."/>
            <person name="Villarreal Aguilar J.C."/>
            <person name="Widiez T."/>
            <person name="Wong G.K."/>
            <person name="Wymore A."/>
            <person name="Zhang Y."/>
            <person name="Zimmer A.D."/>
            <person name="Quatrano R.S."/>
            <person name="Mayer K.F.X."/>
            <person name="Goodstein D."/>
            <person name="Casacuberta J.M."/>
            <person name="Vandepoele K."/>
            <person name="Reski R."/>
            <person name="Cuming A.C."/>
            <person name="Tuskan G.A."/>
            <person name="Maumus F."/>
            <person name="Salse J."/>
            <person name="Schmutz J."/>
            <person name="Rensing S.A."/>
        </authorList>
    </citation>
    <scope>NUCLEOTIDE SEQUENCE [LARGE SCALE GENOMIC DNA]</scope>
    <source>
        <strain evidence="5 6">cv. Gransden 2004</strain>
    </source>
</reference>
<dbReference type="PaxDb" id="3218-PP1S116_111V6.1"/>
<reference evidence="4 6" key="1">
    <citation type="journal article" date="2008" name="Science">
        <title>The Physcomitrella genome reveals evolutionary insights into the conquest of land by plants.</title>
        <authorList>
            <person name="Rensing S."/>
            <person name="Lang D."/>
            <person name="Zimmer A."/>
            <person name="Terry A."/>
            <person name="Salamov A."/>
            <person name="Shapiro H."/>
            <person name="Nishiyama T."/>
            <person name="Perroud P.-F."/>
            <person name="Lindquist E."/>
            <person name="Kamisugi Y."/>
            <person name="Tanahashi T."/>
            <person name="Sakakibara K."/>
            <person name="Fujita T."/>
            <person name="Oishi K."/>
            <person name="Shin-I T."/>
            <person name="Kuroki Y."/>
            <person name="Toyoda A."/>
            <person name="Suzuki Y."/>
            <person name="Hashimoto A."/>
            <person name="Yamaguchi K."/>
            <person name="Sugano A."/>
            <person name="Kohara Y."/>
            <person name="Fujiyama A."/>
            <person name="Anterola A."/>
            <person name="Aoki S."/>
            <person name="Ashton N."/>
            <person name="Barbazuk W.B."/>
            <person name="Barker E."/>
            <person name="Bennetzen J."/>
            <person name="Bezanilla M."/>
            <person name="Blankenship R."/>
            <person name="Cho S.H."/>
            <person name="Dutcher S."/>
            <person name="Estelle M."/>
            <person name="Fawcett J.A."/>
            <person name="Gundlach H."/>
            <person name="Hanada K."/>
            <person name="Heyl A."/>
            <person name="Hicks K.A."/>
            <person name="Hugh J."/>
            <person name="Lohr M."/>
            <person name="Mayer K."/>
            <person name="Melkozernov A."/>
            <person name="Murata T."/>
            <person name="Nelson D."/>
            <person name="Pils B."/>
            <person name="Prigge M."/>
            <person name="Reiss B."/>
            <person name="Renner T."/>
            <person name="Rombauts S."/>
            <person name="Rushton P."/>
            <person name="Sanderfoot A."/>
            <person name="Schween G."/>
            <person name="Shiu S.-H."/>
            <person name="Stueber K."/>
            <person name="Theodoulou F.L."/>
            <person name="Tu H."/>
            <person name="Van de Peer Y."/>
            <person name="Verrier P.J."/>
            <person name="Waters E."/>
            <person name="Wood A."/>
            <person name="Yang L."/>
            <person name="Cove D."/>
            <person name="Cuming A."/>
            <person name="Hasebe M."/>
            <person name="Lucas S."/>
            <person name="Mishler D.B."/>
            <person name="Reski R."/>
            <person name="Grigoriev I."/>
            <person name="Quatrano R.S."/>
            <person name="Boore J.L."/>
        </authorList>
    </citation>
    <scope>NUCLEOTIDE SEQUENCE [LARGE SCALE GENOMIC DNA]</scope>
    <source>
        <strain evidence="5 6">cv. Gransden 2004</strain>
    </source>
</reference>
<dbReference type="FunCoup" id="A0A2K1KK58">
    <property type="interactions" value="793"/>
</dbReference>
<evidence type="ECO:0000313" key="4">
    <source>
        <dbReference type="EMBL" id="PNR54143.1"/>
    </source>
</evidence>
<dbReference type="GO" id="GO:0008270">
    <property type="term" value="F:zinc ion binding"/>
    <property type="evidence" value="ECO:0007669"/>
    <property type="project" value="UniProtKB-KW"/>
</dbReference>
<dbReference type="EMBL" id="ABEU02000005">
    <property type="protein sequence ID" value="PNR54143.1"/>
    <property type="molecule type" value="Genomic_DNA"/>
</dbReference>
<dbReference type="SUPFAM" id="SSF57850">
    <property type="entry name" value="RING/U-box"/>
    <property type="match status" value="1"/>
</dbReference>
<dbReference type="Gramene" id="Pp3c5_17300V3.1">
    <property type="protein sequence ID" value="Pp3c5_17300V3.1"/>
    <property type="gene ID" value="Pp3c5_17300"/>
</dbReference>
<evidence type="ECO:0000313" key="5">
    <source>
        <dbReference type="EnsemblPlants" id="Pp3c5_17300V3.1"/>
    </source>
</evidence>
<dbReference type="Gene3D" id="3.30.40.10">
    <property type="entry name" value="Zinc/RING finger domain, C3HC4 (zinc finger)"/>
    <property type="match status" value="1"/>
</dbReference>
<accession>A0A2K1KK58</accession>
<gene>
    <name evidence="5" type="primary">LOC112282401</name>
    <name evidence="4" type="ORF">PHYPA_007819</name>
</gene>
<keyword evidence="1" id="KW-0863">Zinc-finger</keyword>
<reference evidence="5" key="3">
    <citation type="submission" date="2020-12" db="UniProtKB">
        <authorList>
            <consortium name="EnsemblPlants"/>
        </authorList>
    </citation>
    <scope>IDENTIFICATION</scope>
</reference>
<dbReference type="EnsemblPlants" id="Pp3c5_17300V3.1">
    <property type="protein sequence ID" value="Pp3c5_17300V3.1"/>
    <property type="gene ID" value="Pp3c5_17300"/>
</dbReference>
<protein>
    <recommendedName>
        <fullName evidence="3">RING-type domain-containing protein</fullName>
    </recommendedName>
</protein>
<evidence type="ECO:0000313" key="6">
    <source>
        <dbReference type="Proteomes" id="UP000006727"/>
    </source>
</evidence>
<dbReference type="CDD" id="cd23115">
    <property type="entry name" value="RING-H2_BB-like"/>
    <property type="match status" value="1"/>
</dbReference>
<dbReference type="STRING" id="3218.A0A2K1KK58"/>
<evidence type="ECO:0000256" key="1">
    <source>
        <dbReference type="PROSITE-ProRule" id="PRU00175"/>
    </source>
</evidence>
<keyword evidence="1" id="KW-0862">Zinc</keyword>
<evidence type="ECO:0000256" key="2">
    <source>
        <dbReference type="SAM" id="MobiDB-lite"/>
    </source>
</evidence>
<dbReference type="PANTHER" id="PTHR47530:SF4">
    <property type="entry name" value="E3 UBIQUITIN LIGASE BIG BROTHER-RELATED"/>
    <property type="match status" value="1"/>
</dbReference>
<dbReference type="KEGG" id="ppp:112282401"/>
<keyword evidence="1" id="KW-0479">Metal-binding</keyword>
<dbReference type="InterPro" id="IPR043312">
    <property type="entry name" value="AtBBR-like"/>
</dbReference>
<dbReference type="EnsemblPlants" id="Pp3c5_17300V3.2">
    <property type="protein sequence ID" value="Pp3c5_17300V3.2"/>
    <property type="gene ID" value="Pp3c5_17300"/>
</dbReference>
<dbReference type="Gramene" id="Pp3c5_17300V3.2">
    <property type="protein sequence ID" value="Pp3c5_17300V3.2"/>
    <property type="gene ID" value="Pp3c5_17300"/>
</dbReference>
<dbReference type="GeneID" id="112282401"/>
<dbReference type="OMA" id="GINGWEE"/>
<dbReference type="InterPro" id="IPR048217">
    <property type="entry name" value="BB-like_RING-H2"/>
</dbReference>
<dbReference type="Pfam" id="PF13639">
    <property type="entry name" value="zf-RING_2"/>
    <property type="match status" value="1"/>
</dbReference>
<dbReference type="InterPro" id="IPR001841">
    <property type="entry name" value="Znf_RING"/>
</dbReference>
<feature type="domain" description="RING-type" evidence="3">
    <location>
        <begin position="269"/>
        <end position="310"/>
    </location>
</feature>
<dbReference type="AlphaFoldDB" id="A0A2K1KK58"/>
<dbReference type="RefSeq" id="XP_024375706.1">
    <property type="nucleotide sequence ID" value="XM_024519938.2"/>
</dbReference>
<dbReference type="OrthoDB" id="8062037at2759"/>
<organism evidence="4">
    <name type="scientific">Physcomitrium patens</name>
    <name type="common">Spreading-leaved earth moss</name>
    <name type="synonym">Physcomitrella patens</name>
    <dbReference type="NCBI Taxonomy" id="3218"/>
    <lineage>
        <taxon>Eukaryota</taxon>
        <taxon>Viridiplantae</taxon>
        <taxon>Streptophyta</taxon>
        <taxon>Embryophyta</taxon>
        <taxon>Bryophyta</taxon>
        <taxon>Bryophytina</taxon>
        <taxon>Bryopsida</taxon>
        <taxon>Funariidae</taxon>
        <taxon>Funariales</taxon>
        <taxon>Funariaceae</taxon>
        <taxon>Physcomitrium</taxon>
    </lineage>
</organism>
<dbReference type="PANTHER" id="PTHR47530">
    <property type="entry name" value="E3 UBIQUITIN LIGASE BIG BROTHER-RELATED"/>
    <property type="match status" value="1"/>
</dbReference>
<dbReference type="PROSITE" id="PS50089">
    <property type="entry name" value="ZF_RING_2"/>
    <property type="match status" value="1"/>
</dbReference>
<dbReference type="SMART" id="SM00184">
    <property type="entry name" value="RING"/>
    <property type="match status" value="1"/>
</dbReference>
<dbReference type="FunFam" id="3.30.40.10:FF:000226">
    <property type="entry name" value="E3 ubiquitin ligase BIG BROTHER"/>
    <property type="match status" value="1"/>
</dbReference>
<dbReference type="InterPro" id="IPR013083">
    <property type="entry name" value="Znf_RING/FYVE/PHD"/>
</dbReference>
<feature type="compositionally biased region" description="Acidic residues" evidence="2">
    <location>
        <begin position="116"/>
        <end position="152"/>
    </location>
</feature>
<sequence length="327" mass="36008">MSSNADKESTEASKMEGKEGGAASNMSNDNEKPQQVEGLGSDAENNVVSDDSPAPEPSTAGRVPFTSLSQVDSDMALARALQEQERAYFLLQMGHGGGDFNDSGRFFYEGNHFDIPGDDEEYRDEEEDEEEQEEEEDDEEVEEGADDPEEPGIEGRAAGDEQLDGANFDSDEAYARALQDKEDRDTTAHLMALAGIHDPDGGLETDSNDSHDDMWEDVDPDNMSYEELIALGEAVGTESKGLNAQSVASLQQFTYVPDSKDISTDQEQCVVCRLEYEKGDKMLRLPCKHHYHSECIQQWLQHNKVCPVCSAEVTIESSSSDVKHSTN</sequence>
<dbReference type="Proteomes" id="UP000006727">
    <property type="component" value="Chromosome 5"/>
</dbReference>
<name>A0A2K1KK58_PHYPA</name>
<feature type="compositionally biased region" description="Basic and acidic residues" evidence="2">
    <location>
        <begin position="1"/>
        <end position="19"/>
    </location>
</feature>
<keyword evidence="6" id="KW-1185">Reference proteome</keyword>